<dbReference type="Gramene" id="KGN59327">
    <property type="protein sequence ID" value="KGN59327"/>
    <property type="gene ID" value="Csa_3G810515"/>
</dbReference>
<keyword evidence="2" id="KW-1185">Reference proteome</keyword>
<reference evidence="1 2" key="1">
    <citation type="journal article" date="2009" name="Nat. Genet.">
        <title>The genome of the cucumber, Cucumis sativus L.</title>
        <authorList>
            <person name="Huang S."/>
            <person name="Li R."/>
            <person name="Zhang Z."/>
            <person name="Li L."/>
            <person name="Gu X."/>
            <person name="Fan W."/>
            <person name="Lucas W.J."/>
            <person name="Wang X."/>
            <person name="Xie B."/>
            <person name="Ni P."/>
            <person name="Ren Y."/>
            <person name="Zhu H."/>
            <person name="Li J."/>
            <person name="Lin K."/>
            <person name="Jin W."/>
            <person name="Fei Z."/>
            <person name="Li G."/>
            <person name="Staub J."/>
            <person name="Kilian A."/>
            <person name="van der Vossen E.A."/>
            <person name="Wu Y."/>
            <person name="Guo J."/>
            <person name="He J."/>
            <person name="Jia Z."/>
            <person name="Ren Y."/>
            <person name="Tian G."/>
            <person name="Lu Y."/>
            <person name="Ruan J."/>
            <person name="Qian W."/>
            <person name="Wang M."/>
            <person name="Huang Q."/>
            <person name="Li B."/>
            <person name="Xuan Z."/>
            <person name="Cao J."/>
            <person name="Asan"/>
            <person name="Wu Z."/>
            <person name="Zhang J."/>
            <person name="Cai Q."/>
            <person name="Bai Y."/>
            <person name="Zhao B."/>
            <person name="Han Y."/>
            <person name="Li Y."/>
            <person name="Li X."/>
            <person name="Wang S."/>
            <person name="Shi Q."/>
            <person name="Liu S."/>
            <person name="Cho W.K."/>
            <person name="Kim J.Y."/>
            <person name="Xu Y."/>
            <person name="Heller-Uszynska K."/>
            <person name="Miao H."/>
            <person name="Cheng Z."/>
            <person name="Zhang S."/>
            <person name="Wu J."/>
            <person name="Yang Y."/>
            <person name="Kang H."/>
            <person name="Li M."/>
            <person name="Liang H."/>
            <person name="Ren X."/>
            <person name="Shi Z."/>
            <person name="Wen M."/>
            <person name="Jian M."/>
            <person name="Yang H."/>
            <person name="Zhang G."/>
            <person name="Yang Z."/>
            <person name="Chen R."/>
            <person name="Liu S."/>
            <person name="Li J."/>
            <person name="Ma L."/>
            <person name="Liu H."/>
            <person name="Zhou Y."/>
            <person name="Zhao J."/>
            <person name="Fang X."/>
            <person name="Li G."/>
            <person name="Fang L."/>
            <person name="Li Y."/>
            <person name="Liu D."/>
            <person name="Zheng H."/>
            <person name="Zhang Y."/>
            <person name="Qin N."/>
            <person name="Li Z."/>
            <person name="Yang G."/>
            <person name="Yang S."/>
            <person name="Bolund L."/>
            <person name="Kristiansen K."/>
            <person name="Zheng H."/>
            <person name="Li S."/>
            <person name="Zhang X."/>
            <person name="Yang H."/>
            <person name="Wang J."/>
            <person name="Sun R."/>
            <person name="Zhang B."/>
            <person name="Jiang S."/>
            <person name="Wang J."/>
            <person name="Du Y."/>
            <person name="Li S."/>
        </authorList>
    </citation>
    <scope>NUCLEOTIDE SEQUENCE [LARGE SCALE GENOMIC DNA]</scope>
    <source>
        <strain evidence="2">cv. 9930</strain>
    </source>
</reference>
<reference evidence="1 2" key="3">
    <citation type="journal article" date="2010" name="BMC Genomics">
        <title>Transcriptome sequencing and comparative analysis of cucumber flowers with different sex types.</title>
        <authorList>
            <person name="Guo S."/>
            <person name="Zheng Y."/>
            <person name="Joung J.G."/>
            <person name="Liu S."/>
            <person name="Zhang Z."/>
            <person name="Crasta O.R."/>
            <person name="Sobral B.W."/>
            <person name="Xu Y."/>
            <person name="Huang S."/>
            <person name="Fei Z."/>
        </authorList>
    </citation>
    <scope>NUCLEOTIDE SEQUENCE [LARGE SCALE GENOMIC DNA]</scope>
    <source>
        <strain evidence="2">cv. 9930</strain>
    </source>
</reference>
<evidence type="ECO:0000313" key="1">
    <source>
        <dbReference type="EMBL" id="KGN59327.1"/>
    </source>
</evidence>
<dbReference type="EMBL" id="CM002924">
    <property type="protein sequence ID" value="KGN59327.1"/>
    <property type="molecule type" value="Genomic_DNA"/>
</dbReference>
<protein>
    <submittedName>
        <fullName evidence="1">Uncharacterized protein</fullName>
    </submittedName>
</protein>
<dbReference type="Proteomes" id="UP000029981">
    <property type="component" value="Chromosome 3"/>
</dbReference>
<dbReference type="AlphaFoldDB" id="A0A0A0LF43"/>
<organism evidence="1 2">
    <name type="scientific">Cucumis sativus</name>
    <name type="common">Cucumber</name>
    <dbReference type="NCBI Taxonomy" id="3659"/>
    <lineage>
        <taxon>Eukaryota</taxon>
        <taxon>Viridiplantae</taxon>
        <taxon>Streptophyta</taxon>
        <taxon>Embryophyta</taxon>
        <taxon>Tracheophyta</taxon>
        <taxon>Spermatophyta</taxon>
        <taxon>Magnoliopsida</taxon>
        <taxon>eudicotyledons</taxon>
        <taxon>Gunneridae</taxon>
        <taxon>Pentapetalae</taxon>
        <taxon>rosids</taxon>
        <taxon>fabids</taxon>
        <taxon>Cucurbitales</taxon>
        <taxon>Cucurbitaceae</taxon>
        <taxon>Benincaseae</taxon>
        <taxon>Cucumis</taxon>
    </lineage>
</organism>
<proteinExistence type="predicted"/>
<reference evidence="1 2" key="2">
    <citation type="journal article" date="2009" name="PLoS ONE">
        <title>An integrated genetic and cytogenetic map of the cucumber genome.</title>
        <authorList>
            <person name="Ren Y."/>
            <person name="Zhang Z."/>
            <person name="Liu J."/>
            <person name="Staub J.E."/>
            <person name="Han Y."/>
            <person name="Cheng Z."/>
            <person name="Li X."/>
            <person name="Lu J."/>
            <person name="Miao H."/>
            <person name="Kang H."/>
            <person name="Xie B."/>
            <person name="Gu X."/>
            <person name="Wang X."/>
            <person name="Du Y."/>
            <person name="Jin W."/>
            <person name="Huang S."/>
        </authorList>
    </citation>
    <scope>NUCLEOTIDE SEQUENCE [LARGE SCALE GENOMIC DNA]</scope>
    <source>
        <strain evidence="2">cv. 9930</strain>
    </source>
</reference>
<accession>A0A0A0LF43</accession>
<reference evidence="1 2" key="4">
    <citation type="journal article" date="2011" name="BMC Genomics">
        <title>RNA-Seq improves annotation of protein-coding genes in the cucumber genome.</title>
        <authorList>
            <person name="Li Z."/>
            <person name="Zhang Z."/>
            <person name="Yan P."/>
            <person name="Huang S."/>
            <person name="Fei Z."/>
            <person name="Lin K."/>
        </authorList>
    </citation>
    <scope>NUCLEOTIDE SEQUENCE [LARGE SCALE GENOMIC DNA]</scope>
    <source>
        <strain evidence="2">cv. 9930</strain>
    </source>
</reference>
<evidence type="ECO:0000313" key="2">
    <source>
        <dbReference type="Proteomes" id="UP000029981"/>
    </source>
</evidence>
<sequence>MGLKERIPERITLRLILRQEHRDDRATLRFRVLSSGNWLESRKGQCPYCLLGFVLKKLLLNLPLFQFVTSSRRCLKSKDETRTFGHRPEPHFFFPQIEIQLQQLEITSD</sequence>
<gene>
    <name evidence="1" type="ORF">Csa_3G810515</name>
</gene>
<name>A0A0A0LF43_CUCSA</name>